<dbReference type="GO" id="GO:0042030">
    <property type="term" value="F:ATPase inhibitor activity"/>
    <property type="evidence" value="ECO:0007669"/>
    <property type="project" value="InterPro"/>
</dbReference>
<dbReference type="Pfam" id="PF04568">
    <property type="entry name" value="IATP"/>
    <property type="match status" value="1"/>
</dbReference>
<keyword evidence="3" id="KW-0496">Mitochondrion</keyword>
<dbReference type="AlphaFoldDB" id="A0A9N9FBS4"/>
<dbReference type="GO" id="GO:0005739">
    <property type="term" value="C:mitochondrion"/>
    <property type="evidence" value="ECO:0007669"/>
    <property type="project" value="UniProtKB-SubCell"/>
</dbReference>
<evidence type="ECO:0000256" key="3">
    <source>
        <dbReference type="ARBA" id="ARBA00023128"/>
    </source>
</evidence>
<evidence type="ECO:0000256" key="2">
    <source>
        <dbReference type="ARBA" id="ARBA00010901"/>
    </source>
</evidence>
<comment type="subcellular location">
    <subcellularLocation>
        <location evidence="1">Mitochondrion</location>
    </subcellularLocation>
</comment>
<keyword evidence="7" id="KW-1185">Reference proteome</keyword>
<feature type="region of interest" description="Disordered" evidence="5">
    <location>
        <begin position="35"/>
        <end position="57"/>
    </location>
</feature>
<dbReference type="InterPro" id="IPR007648">
    <property type="entry name" value="ATPase_inhibitor_mt"/>
</dbReference>
<evidence type="ECO:0000313" key="7">
    <source>
        <dbReference type="Proteomes" id="UP000789570"/>
    </source>
</evidence>
<evidence type="ECO:0000313" key="6">
    <source>
        <dbReference type="EMBL" id="CAG8524502.1"/>
    </source>
</evidence>
<evidence type="ECO:0000256" key="1">
    <source>
        <dbReference type="ARBA" id="ARBA00004173"/>
    </source>
</evidence>
<accession>A0A9N9FBS4</accession>
<evidence type="ECO:0000256" key="4">
    <source>
        <dbReference type="RuleBase" id="RU368087"/>
    </source>
</evidence>
<comment type="function">
    <text evidence="4">Inhibits the enzyme activity of ATPase.</text>
</comment>
<protein>
    <recommendedName>
        <fullName evidence="4">ATPase inhibitor, mitochondrial</fullName>
    </recommendedName>
</protein>
<comment type="caution">
    <text evidence="6">The sequence shown here is derived from an EMBL/GenBank/DDBJ whole genome shotgun (WGS) entry which is preliminary data.</text>
</comment>
<dbReference type="Proteomes" id="UP000789570">
    <property type="component" value="Unassembled WGS sequence"/>
</dbReference>
<gene>
    <name evidence="6" type="ORF">FCALED_LOCUS4870</name>
</gene>
<evidence type="ECO:0000256" key="5">
    <source>
        <dbReference type="SAM" id="MobiDB-lite"/>
    </source>
</evidence>
<reference evidence="6" key="1">
    <citation type="submission" date="2021-06" db="EMBL/GenBank/DDBJ databases">
        <authorList>
            <person name="Kallberg Y."/>
            <person name="Tangrot J."/>
            <person name="Rosling A."/>
        </authorList>
    </citation>
    <scope>NUCLEOTIDE SEQUENCE</scope>
    <source>
        <strain evidence="6">UK204</strain>
    </source>
</reference>
<proteinExistence type="inferred from homology"/>
<dbReference type="Gene3D" id="1.20.5.500">
    <property type="entry name" value="Single helix bin"/>
    <property type="match status" value="1"/>
</dbReference>
<name>A0A9N9FBS4_9GLOM</name>
<organism evidence="6 7">
    <name type="scientific">Funneliformis caledonium</name>
    <dbReference type="NCBI Taxonomy" id="1117310"/>
    <lineage>
        <taxon>Eukaryota</taxon>
        <taxon>Fungi</taxon>
        <taxon>Fungi incertae sedis</taxon>
        <taxon>Mucoromycota</taxon>
        <taxon>Glomeromycotina</taxon>
        <taxon>Glomeromycetes</taxon>
        <taxon>Glomerales</taxon>
        <taxon>Glomeraceae</taxon>
        <taxon>Funneliformis</taxon>
    </lineage>
</organism>
<comment type="similarity">
    <text evidence="2 4">Belongs to the ATPase inhibitor family.</text>
</comment>
<dbReference type="EMBL" id="CAJVPQ010000980">
    <property type="protein sequence ID" value="CAG8524502.1"/>
    <property type="molecule type" value="Genomic_DNA"/>
</dbReference>
<sequence>MDGSIHQNKDNFVKRGKALEDAYIKQKEQEKLQELIKKQKEKQENNGNKVGRDEKDK</sequence>